<reference evidence="2 3" key="1">
    <citation type="submission" date="2017-11" db="EMBL/GenBank/DDBJ databases">
        <title>Genomic Encyclopedia of Archaeal and Bacterial Type Strains, Phase II (KMG-II): From Individual Species to Whole Genera.</title>
        <authorList>
            <person name="Goeker M."/>
        </authorList>
    </citation>
    <scope>NUCLEOTIDE SEQUENCE [LARGE SCALE GENOMIC DNA]</scope>
    <source>
        <strain evidence="2 3">DSM 11115</strain>
    </source>
</reference>
<protein>
    <submittedName>
        <fullName evidence="2">Multicomponent K+:H+ antiporter subunit F</fullName>
    </submittedName>
</protein>
<gene>
    <name evidence="2" type="ORF">CLV45_2268</name>
</gene>
<dbReference type="EMBL" id="PGFA01000001">
    <property type="protein sequence ID" value="PJJ60835.1"/>
    <property type="molecule type" value="Genomic_DNA"/>
</dbReference>
<keyword evidence="3" id="KW-1185">Reference proteome</keyword>
<dbReference type="Proteomes" id="UP000228535">
    <property type="component" value="Unassembled WGS sequence"/>
</dbReference>
<evidence type="ECO:0000313" key="2">
    <source>
        <dbReference type="EMBL" id="PJJ60835.1"/>
    </source>
</evidence>
<comment type="caution">
    <text evidence="2">The sequence shown here is derived from an EMBL/GenBank/DDBJ whole genome shotgun (WGS) entry which is preliminary data.</text>
</comment>
<proteinExistence type="predicted"/>
<organism evidence="2 3">
    <name type="scientific">Hymenobacter chitinivorans DSM 11115</name>
    <dbReference type="NCBI Taxonomy" id="1121954"/>
    <lineage>
        <taxon>Bacteria</taxon>
        <taxon>Pseudomonadati</taxon>
        <taxon>Bacteroidota</taxon>
        <taxon>Cytophagia</taxon>
        <taxon>Cytophagales</taxon>
        <taxon>Hymenobacteraceae</taxon>
        <taxon>Hymenobacter</taxon>
    </lineage>
</organism>
<dbReference type="OrthoDB" id="886963at2"/>
<dbReference type="RefSeq" id="WP_100336463.1">
    <property type="nucleotide sequence ID" value="NZ_PGFA01000001.1"/>
</dbReference>
<feature type="transmembrane region" description="Helical" evidence="1">
    <location>
        <begin position="36"/>
        <end position="58"/>
    </location>
</feature>
<keyword evidence="1" id="KW-0812">Transmembrane</keyword>
<sequence length="99" mass="10196">MSENPVASDHILRNNLLGVLAGAVVLGALTKVTDGGAALLFALGYGLQVVVNMILGAVRLVKDEPGRSAAPYFLSALLVLIIGFGACSLMLVTSFGNMH</sequence>
<keyword evidence="1" id="KW-0472">Membrane</keyword>
<feature type="transmembrane region" description="Helical" evidence="1">
    <location>
        <begin position="70"/>
        <end position="92"/>
    </location>
</feature>
<accession>A0A2M9BSB4</accession>
<evidence type="ECO:0000313" key="3">
    <source>
        <dbReference type="Proteomes" id="UP000228535"/>
    </source>
</evidence>
<feature type="transmembrane region" description="Helical" evidence="1">
    <location>
        <begin position="12"/>
        <end position="30"/>
    </location>
</feature>
<keyword evidence="1" id="KW-1133">Transmembrane helix</keyword>
<evidence type="ECO:0000256" key="1">
    <source>
        <dbReference type="SAM" id="Phobius"/>
    </source>
</evidence>
<dbReference type="AlphaFoldDB" id="A0A2M9BSB4"/>
<name>A0A2M9BSB4_9BACT</name>